<evidence type="ECO:0000256" key="1">
    <source>
        <dbReference type="ARBA" id="ARBA00004141"/>
    </source>
</evidence>
<keyword evidence="3 5" id="KW-1133">Transmembrane helix</keyword>
<dbReference type="KEGG" id="thf:MA03_04365"/>
<dbReference type="PATRIC" id="fig|1550241.5.peg.927"/>
<dbReference type="AlphaFoldDB" id="A0A0F7FHL3"/>
<dbReference type="HOGENOM" id="CLU_181236_0_0_2"/>
<dbReference type="STRING" id="1550241.MA03_04365"/>
<evidence type="ECO:0000256" key="3">
    <source>
        <dbReference type="ARBA" id="ARBA00022989"/>
    </source>
</evidence>
<sequence length="98" mass="10480">MMDLVVVCSALTLLIAGLASIAATRNMVKVIMGLQAMTLASLLLLSLAFRTGGASADDMFLLIASATATTEALGIAIALLVWERFRRINPQEVSDLRW</sequence>
<dbReference type="GeneID" id="25401438"/>
<evidence type="ECO:0000313" key="6">
    <source>
        <dbReference type="EMBL" id="AKG38667.1"/>
    </source>
</evidence>
<keyword evidence="2 5" id="KW-0812">Transmembrane</keyword>
<dbReference type="InterPro" id="IPR039428">
    <property type="entry name" value="NUOK/Mnh_C1-like"/>
</dbReference>
<protein>
    <recommendedName>
        <fullName evidence="8">NADH dehydrogenase I subunit K</fullName>
    </recommendedName>
</protein>
<evidence type="ECO:0000313" key="7">
    <source>
        <dbReference type="Proteomes" id="UP000067434"/>
    </source>
</evidence>
<comment type="subcellular location">
    <subcellularLocation>
        <location evidence="1">Membrane</location>
        <topology evidence="1">Multi-pass membrane protein</topology>
    </subcellularLocation>
</comment>
<evidence type="ECO:0000256" key="4">
    <source>
        <dbReference type="ARBA" id="ARBA00023136"/>
    </source>
</evidence>
<accession>A0A0F7FHL3</accession>
<evidence type="ECO:0000256" key="5">
    <source>
        <dbReference type="SAM" id="Phobius"/>
    </source>
</evidence>
<dbReference type="EMBL" id="CP009961">
    <property type="protein sequence ID" value="AKG38667.1"/>
    <property type="molecule type" value="Genomic_DNA"/>
</dbReference>
<name>A0A0F7FHL3_9CREN</name>
<evidence type="ECO:0008006" key="8">
    <source>
        <dbReference type="Google" id="ProtNLM"/>
    </source>
</evidence>
<keyword evidence="7" id="KW-1185">Reference proteome</keyword>
<reference evidence="6 7" key="1">
    <citation type="journal article" date="2015" name="Stand. Genomic Sci.">
        <title>Complete genome sequence of and proposal of Thermofilum uzonense sp. nov. a novel hyperthermophilic crenarchaeon and emended description of the genus Thermofilum.</title>
        <authorList>
            <person name="Toshchakov S.V."/>
            <person name="Korzhenkov A.A."/>
            <person name="Samarov N.I."/>
            <person name="Mazunin I.O."/>
            <person name="Mozhey O.I."/>
            <person name="Shmyr I.S."/>
            <person name="Derbikova K.S."/>
            <person name="Taranov E.A."/>
            <person name="Dominova I.N."/>
            <person name="Bonch-Osmolovskaya E.A."/>
            <person name="Patrushev M.V."/>
            <person name="Podosokorskaya O.A."/>
            <person name="Kublanov I.V."/>
        </authorList>
    </citation>
    <scope>NUCLEOTIDE SEQUENCE [LARGE SCALE GENOMIC DNA]</scope>
    <source>
        <strain evidence="6 7">1807-2</strain>
    </source>
</reference>
<feature type="transmembrane region" description="Helical" evidence="5">
    <location>
        <begin position="30"/>
        <end position="49"/>
    </location>
</feature>
<organism evidence="6 7">
    <name type="scientific">Infirmifilum uzonense</name>
    <dbReference type="NCBI Taxonomy" id="1550241"/>
    <lineage>
        <taxon>Archaea</taxon>
        <taxon>Thermoproteota</taxon>
        <taxon>Thermoprotei</taxon>
        <taxon>Thermofilales</taxon>
        <taxon>Thermofilaceae</taxon>
        <taxon>Infirmifilum</taxon>
    </lineage>
</organism>
<evidence type="ECO:0000256" key="2">
    <source>
        <dbReference type="ARBA" id="ARBA00022692"/>
    </source>
</evidence>
<dbReference type="GO" id="GO:0016020">
    <property type="term" value="C:membrane"/>
    <property type="evidence" value="ECO:0007669"/>
    <property type="project" value="UniProtKB-SubCell"/>
</dbReference>
<dbReference type="Pfam" id="PF00420">
    <property type="entry name" value="Oxidored_q2"/>
    <property type="match status" value="1"/>
</dbReference>
<proteinExistence type="predicted"/>
<keyword evidence="4 5" id="KW-0472">Membrane</keyword>
<feature type="transmembrane region" description="Helical" evidence="5">
    <location>
        <begin position="61"/>
        <end position="82"/>
    </location>
</feature>
<dbReference type="Proteomes" id="UP000067434">
    <property type="component" value="Chromosome"/>
</dbReference>
<gene>
    <name evidence="6" type="ORF">MA03_04365</name>
</gene>
<dbReference type="RefSeq" id="WP_052884106.1">
    <property type="nucleotide sequence ID" value="NZ_CP009961.1"/>
</dbReference>
<dbReference type="Gene3D" id="1.10.287.3510">
    <property type="match status" value="1"/>
</dbReference>